<dbReference type="KEGG" id="blep:AL038_01405"/>
<evidence type="ECO:0000313" key="10">
    <source>
        <dbReference type="EMBL" id="AUI68055.2"/>
    </source>
</evidence>
<feature type="transmembrane region" description="Helical" evidence="8">
    <location>
        <begin position="26"/>
        <end position="53"/>
    </location>
</feature>
<dbReference type="Proteomes" id="UP000234271">
    <property type="component" value="Chromosome"/>
</dbReference>
<dbReference type="InterPro" id="IPR003848">
    <property type="entry name" value="DUF218"/>
</dbReference>
<proteinExistence type="predicted"/>
<keyword evidence="3" id="KW-0997">Cell inner membrane</keyword>
<evidence type="ECO:0000256" key="6">
    <source>
        <dbReference type="ARBA" id="ARBA00023136"/>
    </source>
</evidence>
<keyword evidence="4 8" id="KW-0812">Transmembrane</keyword>
<keyword evidence="5 8" id="KW-1133">Transmembrane helix</keyword>
<dbReference type="CDD" id="cd06259">
    <property type="entry name" value="YdcF-like"/>
    <property type="match status" value="1"/>
</dbReference>
<dbReference type="EMBL" id="CP018889">
    <property type="protein sequence ID" value="AUI68055.2"/>
    <property type="molecule type" value="Genomic_DNA"/>
</dbReference>
<dbReference type="InterPro" id="IPR051599">
    <property type="entry name" value="Cell_Envelope_Assoc"/>
</dbReference>
<comment type="subcellular location">
    <subcellularLocation>
        <location evidence="1">Cell inner membrane</location>
        <topology evidence="1">Single-pass membrane protein</topology>
    </subcellularLocation>
</comment>
<feature type="domain" description="DUF218" evidence="9">
    <location>
        <begin position="90"/>
        <end position="195"/>
    </location>
</feature>
<evidence type="ECO:0000256" key="8">
    <source>
        <dbReference type="SAM" id="Phobius"/>
    </source>
</evidence>
<evidence type="ECO:0000256" key="4">
    <source>
        <dbReference type="ARBA" id="ARBA00022692"/>
    </source>
</evidence>
<keyword evidence="11" id="KW-1185">Reference proteome</keyword>
<comment type="function">
    <text evidence="7">Participates in the barrier function of the cell envelope.</text>
</comment>
<keyword evidence="2" id="KW-1003">Cell membrane</keyword>
<dbReference type="GO" id="GO:0005886">
    <property type="term" value="C:plasma membrane"/>
    <property type="evidence" value="ECO:0007669"/>
    <property type="project" value="UniProtKB-SubCell"/>
</dbReference>
<dbReference type="PANTHER" id="PTHR30336">
    <property type="entry name" value="INNER MEMBRANE PROTEIN, PROBABLE PERMEASE"/>
    <property type="match status" value="1"/>
</dbReference>
<evidence type="ECO:0000256" key="2">
    <source>
        <dbReference type="ARBA" id="ARBA00022475"/>
    </source>
</evidence>
<dbReference type="Pfam" id="PF02698">
    <property type="entry name" value="DUF218"/>
    <property type="match status" value="1"/>
</dbReference>
<sequence>MVILNKTFSQFRKNPRLKRFMQKLYIACRYSCLVGFICLVFLIFSVVSVYYWVSLQTQDRVYSDIQTVPTKSLALLLGTSKYVANGRTNLYFRYRIEATAQLYHAGKIRHIIVSGDNRKASYNEPLDMQKALLEAGIPVQAITLDYAGFRTLDSVVRAHEVFSQNDFIIVSQAFHNQRALFISDFYGIQAIGFNAKDVPLSLDPKTPVREYLARFKAVLDLYILNTQPRFLGDKIHIALEP</sequence>
<evidence type="ECO:0000256" key="7">
    <source>
        <dbReference type="ARBA" id="ARBA00037355"/>
    </source>
</evidence>
<protein>
    <recommendedName>
        <fullName evidence="9">DUF218 domain-containing protein</fullName>
    </recommendedName>
</protein>
<accession>A0A2N9YC42</accession>
<keyword evidence="6 8" id="KW-0472">Membrane</keyword>
<evidence type="ECO:0000256" key="1">
    <source>
        <dbReference type="ARBA" id="ARBA00004377"/>
    </source>
</evidence>
<evidence type="ECO:0000313" key="11">
    <source>
        <dbReference type="Proteomes" id="UP000234271"/>
    </source>
</evidence>
<dbReference type="OrthoDB" id="9782395at2"/>
<dbReference type="AlphaFoldDB" id="A0A2N9YC42"/>
<reference evidence="11" key="1">
    <citation type="submission" date="2016-12" db="EMBL/GenBank/DDBJ databases">
        <title>Complete Genome Sequence of Beggiatoa leptomitiformis D-401.</title>
        <authorList>
            <person name="Fomenkov A."/>
            <person name="Vincze T."/>
            <person name="Grabovich M."/>
            <person name="Anton B.P."/>
            <person name="Dubinina G."/>
            <person name="Orlova M."/>
            <person name="Belousova E."/>
            <person name="Roberts R.J."/>
        </authorList>
    </citation>
    <scope>NUCLEOTIDE SEQUENCE [LARGE SCALE GENOMIC DNA]</scope>
    <source>
        <strain evidence="11">D-401</strain>
    </source>
</reference>
<evidence type="ECO:0000259" key="9">
    <source>
        <dbReference type="Pfam" id="PF02698"/>
    </source>
</evidence>
<name>A0A2N9YC42_9GAMM</name>
<organism evidence="10 11">
    <name type="scientific">Beggiatoa leptomitoformis</name>
    <dbReference type="NCBI Taxonomy" id="288004"/>
    <lineage>
        <taxon>Bacteria</taxon>
        <taxon>Pseudomonadati</taxon>
        <taxon>Pseudomonadota</taxon>
        <taxon>Gammaproteobacteria</taxon>
        <taxon>Thiotrichales</taxon>
        <taxon>Thiotrichaceae</taxon>
        <taxon>Beggiatoa</taxon>
    </lineage>
</organism>
<gene>
    <name evidence="10" type="ORF">BLE401_04620</name>
</gene>
<evidence type="ECO:0000256" key="3">
    <source>
        <dbReference type="ARBA" id="ARBA00022519"/>
    </source>
</evidence>
<evidence type="ECO:0000256" key="5">
    <source>
        <dbReference type="ARBA" id="ARBA00022989"/>
    </source>
</evidence>
<dbReference type="PANTHER" id="PTHR30336:SF0">
    <property type="entry name" value="PROTEIN SANA"/>
    <property type="match status" value="1"/>
</dbReference>